<accession>A0A379C349</accession>
<evidence type="ECO:0000313" key="4">
    <source>
        <dbReference type="EMBL" id="SUB56539.1"/>
    </source>
</evidence>
<dbReference type="STRING" id="1122949.GCA_000378725_00880"/>
<dbReference type="RefSeq" id="WP_019034697.1">
    <property type="nucleotide sequence ID" value="NZ_CAMUOS010000007.1"/>
</dbReference>
<organism evidence="4 5">
    <name type="scientific">Peptoniphilus lacrimalis</name>
    <dbReference type="NCBI Taxonomy" id="33031"/>
    <lineage>
        <taxon>Bacteria</taxon>
        <taxon>Bacillati</taxon>
        <taxon>Bacillota</taxon>
        <taxon>Tissierellia</taxon>
        <taxon>Tissierellales</taxon>
        <taxon>Peptoniphilaceae</taxon>
        <taxon>Peptoniphilus</taxon>
    </lineage>
</organism>
<dbReference type="InterPro" id="IPR009825">
    <property type="entry name" value="ECF_substrate-spec-like"/>
</dbReference>
<dbReference type="Gene3D" id="1.10.1760.20">
    <property type="match status" value="1"/>
</dbReference>
<keyword evidence="2 3" id="KW-1133">Transmembrane helix</keyword>
<name>A0A379C349_9FIRM</name>
<feature type="transmembrane region" description="Helical" evidence="3">
    <location>
        <begin position="138"/>
        <end position="156"/>
    </location>
</feature>
<dbReference type="EMBL" id="UGSZ01000001">
    <property type="protein sequence ID" value="SUB56539.1"/>
    <property type="molecule type" value="Genomic_DNA"/>
</dbReference>
<feature type="transmembrane region" description="Helical" evidence="3">
    <location>
        <begin position="100"/>
        <end position="126"/>
    </location>
</feature>
<evidence type="ECO:0000313" key="5">
    <source>
        <dbReference type="Proteomes" id="UP000255517"/>
    </source>
</evidence>
<reference evidence="4 5" key="1">
    <citation type="submission" date="2018-06" db="EMBL/GenBank/DDBJ databases">
        <authorList>
            <consortium name="Pathogen Informatics"/>
            <person name="Doyle S."/>
        </authorList>
    </citation>
    <scope>NUCLEOTIDE SEQUENCE [LARGE SCALE GENOMIC DNA]</scope>
    <source>
        <strain evidence="4 5">NCTC13149</strain>
    </source>
</reference>
<sequence length="167" mass="17375">MKNISTKKLTIIAMFIALTTVATMAIQIPIPATKGYVNVGDTIVIACALLMGRTAGGIVGGIGSALADLISGYGYYAPITLVVKGLEGYIAGLLKEKTSLSFIICGLVGGIVMAIGYLLAEGLILYNFPTAIASFMPNLLQGIGGAVLADIVYPILKKAIFNQLDFN</sequence>
<dbReference type="OrthoDB" id="411368at2"/>
<dbReference type="Pfam" id="PF07155">
    <property type="entry name" value="ECF-ribofla_trS"/>
    <property type="match status" value="1"/>
</dbReference>
<proteinExistence type="predicted"/>
<feature type="transmembrane region" description="Helical" evidence="3">
    <location>
        <begin position="12"/>
        <end position="30"/>
    </location>
</feature>
<dbReference type="PANTHER" id="PTHR37815">
    <property type="entry name" value="UPF0397 PROTEIN BC_2624-RELATED"/>
    <property type="match status" value="1"/>
</dbReference>
<dbReference type="GO" id="GO:0016020">
    <property type="term" value="C:membrane"/>
    <property type="evidence" value="ECO:0007669"/>
    <property type="project" value="InterPro"/>
</dbReference>
<gene>
    <name evidence="4" type="primary">hmpT</name>
    <name evidence="4" type="ORF">NCTC13149_00311</name>
</gene>
<evidence type="ECO:0000256" key="1">
    <source>
        <dbReference type="ARBA" id="ARBA00022692"/>
    </source>
</evidence>
<feature type="transmembrane region" description="Helical" evidence="3">
    <location>
        <begin position="42"/>
        <end position="66"/>
    </location>
</feature>
<dbReference type="Proteomes" id="UP000255517">
    <property type="component" value="Unassembled WGS sequence"/>
</dbReference>
<protein>
    <submittedName>
        <fullName evidence="4">Thiamine ECF transporter S component HmpT</fullName>
    </submittedName>
</protein>
<evidence type="ECO:0000256" key="3">
    <source>
        <dbReference type="SAM" id="Phobius"/>
    </source>
</evidence>
<evidence type="ECO:0000256" key="2">
    <source>
        <dbReference type="ARBA" id="ARBA00022989"/>
    </source>
</evidence>
<keyword evidence="3" id="KW-0472">Membrane</keyword>
<dbReference type="AlphaFoldDB" id="A0A379C349"/>
<keyword evidence="1 3" id="KW-0812">Transmembrane</keyword>
<dbReference type="PANTHER" id="PTHR37815:SF3">
    <property type="entry name" value="UPF0397 PROTEIN SPR0429"/>
    <property type="match status" value="1"/>
</dbReference>